<evidence type="ECO:0000256" key="1">
    <source>
        <dbReference type="ARBA" id="ARBA00007249"/>
    </source>
</evidence>
<accession>A0A814JHN5</accession>
<dbReference type="GO" id="GO:0005525">
    <property type="term" value="F:GTP binding"/>
    <property type="evidence" value="ECO:0007669"/>
    <property type="project" value="UniProtKB-KW"/>
</dbReference>
<dbReference type="Gene3D" id="3.40.50.300">
    <property type="entry name" value="P-loop containing nucleotide triphosphate hydrolases"/>
    <property type="match status" value="1"/>
</dbReference>
<evidence type="ECO:0000259" key="6">
    <source>
        <dbReference type="PROSITE" id="PS51722"/>
    </source>
</evidence>
<dbReference type="Pfam" id="PF03144">
    <property type="entry name" value="GTP_EFTU_D2"/>
    <property type="match status" value="1"/>
</dbReference>
<dbReference type="InterPro" id="IPR027417">
    <property type="entry name" value="P-loop_NTPase"/>
</dbReference>
<keyword evidence="5" id="KW-0342">GTP-binding</keyword>
<dbReference type="GO" id="GO:0003924">
    <property type="term" value="F:GTPase activity"/>
    <property type="evidence" value="ECO:0007669"/>
    <property type="project" value="InterPro"/>
</dbReference>
<dbReference type="OrthoDB" id="10075427at2759"/>
<dbReference type="Proteomes" id="UP000663881">
    <property type="component" value="Unassembled WGS sequence"/>
</dbReference>
<evidence type="ECO:0000313" key="7">
    <source>
        <dbReference type="EMBL" id="CAF1037097.1"/>
    </source>
</evidence>
<dbReference type="EMBL" id="CAJOAY010000023">
    <property type="protein sequence ID" value="CAF3492496.1"/>
    <property type="molecule type" value="Genomic_DNA"/>
</dbReference>
<comment type="caution">
    <text evidence="7">The sequence shown here is derived from an EMBL/GenBank/DDBJ whole genome shotgun (WGS) entry which is preliminary data.</text>
</comment>
<keyword evidence="3" id="KW-0251">Elongation factor</keyword>
<organism evidence="7 9">
    <name type="scientific">Adineta steineri</name>
    <dbReference type="NCBI Taxonomy" id="433720"/>
    <lineage>
        <taxon>Eukaryota</taxon>
        <taxon>Metazoa</taxon>
        <taxon>Spiralia</taxon>
        <taxon>Gnathifera</taxon>
        <taxon>Rotifera</taxon>
        <taxon>Eurotatoria</taxon>
        <taxon>Bdelloidea</taxon>
        <taxon>Adinetida</taxon>
        <taxon>Adinetidae</taxon>
        <taxon>Adineta</taxon>
    </lineage>
</organism>
<sequence length="445" mass="50317">MAQRKNQINFIVIGNVDSGRSTTIDHFISKYNNIDNGSTKIDKNLLEILKIKYECGDPIDYSLWTFETMKNYITIIDTSGHHRFIKNMIMSSLRIHCTMIIVSAAIDEFEVGFSMNGQICEHIQLVCALGVEQIIIAVNKMDRTEPSFFEKRFDEIKTKISNYIEQIGYQPSTIVFVPISALYGDNLIEVSKNMPWFTGWKIKHNEQRIIGRTIWEALDAMILPNQFINKPLRLPLSEIYKIGGVGTVPMGRVATGILKPNMSIIFAPSNLTSKVKSFETGGVFNGATPGDNVGFSVEGISVEQLQRGLVCSDLKNDPAGEVTSIIAYIVVLNHSIRIYQGYSSILYCHTACVPCEFVKLFKKLHRRSGKITELMPKYIKSTEAAIVRIIPRSPICVERFADYPSLGRFFIRDTEQIVAVGIIKEIEKKESTIPDQTIQNKRRKQ</sequence>
<comment type="similarity">
    <text evidence="1">Belongs to the TRAFAC class translation factor GTPase superfamily. Classic translation factor GTPase family. EF-Tu/EF-1A subfamily.</text>
</comment>
<dbReference type="GO" id="GO:0003746">
    <property type="term" value="F:translation elongation factor activity"/>
    <property type="evidence" value="ECO:0007669"/>
    <property type="project" value="UniProtKB-KW"/>
</dbReference>
<dbReference type="Proteomes" id="UP000663891">
    <property type="component" value="Unassembled WGS sequence"/>
</dbReference>
<dbReference type="InterPro" id="IPR000795">
    <property type="entry name" value="T_Tr_GTP-bd_dom"/>
</dbReference>
<dbReference type="InterPro" id="IPR009000">
    <property type="entry name" value="Transl_B-barrel_sf"/>
</dbReference>
<dbReference type="AlphaFoldDB" id="A0A814JHN5"/>
<evidence type="ECO:0000313" key="9">
    <source>
        <dbReference type="Proteomes" id="UP000663891"/>
    </source>
</evidence>
<evidence type="ECO:0000256" key="3">
    <source>
        <dbReference type="ARBA" id="ARBA00022768"/>
    </source>
</evidence>
<dbReference type="PRINTS" id="PR00315">
    <property type="entry name" value="ELONGATNFCT"/>
</dbReference>
<keyword evidence="4" id="KW-0648">Protein biosynthesis</keyword>
<dbReference type="PROSITE" id="PS51722">
    <property type="entry name" value="G_TR_2"/>
    <property type="match status" value="1"/>
</dbReference>
<dbReference type="SUPFAM" id="SSF50465">
    <property type="entry name" value="EF-Tu/eEF-1alpha/eIF2-gamma C-terminal domain"/>
    <property type="match status" value="1"/>
</dbReference>
<dbReference type="Pfam" id="PF00009">
    <property type="entry name" value="GTP_EFTU"/>
    <property type="match status" value="1"/>
</dbReference>
<proteinExistence type="inferred from homology"/>
<dbReference type="EMBL" id="CAJNON010000150">
    <property type="protein sequence ID" value="CAF1037097.1"/>
    <property type="molecule type" value="Genomic_DNA"/>
</dbReference>
<evidence type="ECO:0000313" key="8">
    <source>
        <dbReference type="EMBL" id="CAF3492496.1"/>
    </source>
</evidence>
<gene>
    <name evidence="8" type="ORF">OKA104_LOCUS1013</name>
    <name evidence="7" type="ORF">VCS650_LOCUS16657</name>
</gene>
<dbReference type="SUPFAM" id="SSF52540">
    <property type="entry name" value="P-loop containing nucleoside triphosphate hydrolases"/>
    <property type="match status" value="1"/>
</dbReference>
<dbReference type="InterPro" id="IPR009001">
    <property type="entry name" value="Transl_elong_EF1A/Init_IF2_C"/>
</dbReference>
<reference evidence="7" key="1">
    <citation type="submission" date="2021-02" db="EMBL/GenBank/DDBJ databases">
        <authorList>
            <person name="Nowell W R."/>
        </authorList>
    </citation>
    <scope>NUCLEOTIDE SEQUENCE</scope>
</reference>
<evidence type="ECO:0000256" key="2">
    <source>
        <dbReference type="ARBA" id="ARBA00022741"/>
    </source>
</evidence>
<dbReference type="InterPro" id="IPR004161">
    <property type="entry name" value="EFTu-like_2"/>
</dbReference>
<evidence type="ECO:0000256" key="4">
    <source>
        <dbReference type="ARBA" id="ARBA00022917"/>
    </source>
</evidence>
<dbReference type="Gene3D" id="2.40.30.10">
    <property type="entry name" value="Translation factors"/>
    <property type="match status" value="2"/>
</dbReference>
<dbReference type="SUPFAM" id="SSF50447">
    <property type="entry name" value="Translation proteins"/>
    <property type="match status" value="1"/>
</dbReference>
<evidence type="ECO:0000256" key="5">
    <source>
        <dbReference type="ARBA" id="ARBA00023134"/>
    </source>
</evidence>
<name>A0A814JHN5_9BILA</name>
<protein>
    <recommendedName>
        <fullName evidence="6">Tr-type G domain-containing protein</fullName>
    </recommendedName>
</protein>
<feature type="domain" description="Tr-type G" evidence="6">
    <location>
        <begin position="5"/>
        <end position="226"/>
    </location>
</feature>
<dbReference type="FunFam" id="2.40.30.10:FF:000005">
    <property type="entry name" value="Elongation factor 1-alpha"/>
    <property type="match status" value="1"/>
</dbReference>
<dbReference type="InterPro" id="IPR054696">
    <property type="entry name" value="GTP-eEF1A_C"/>
</dbReference>
<keyword evidence="2" id="KW-0547">Nucleotide-binding</keyword>
<dbReference type="Pfam" id="PF22594">
    <property type="entry name" value="GTP-eEF1A_C"/>
    <property type="match status" value="1"/>
</dbReference>
<dbReference type="PANTHER" id="PTHR23115">
    <property type="entry name" value="TRANSLATION FACTOR"/>
    <property type="match status" value="1"/>
</dbReference>
<dbReference type="CDD" id="cd03693">
    <property type="entry name" value="EF1_alpha_II"/>
    <property type="match status" value="1"/>
</dbReference>
<dbReference type="InterPro" id="IPR050100">
    <property type="entry name" value="TRAFAC_GTPase_members"/>
</dbReference>